<evidence type="ECO:0000256" key="1">
    <source>
        <dbReference type="SAM" id="Phobius"/>
    </source>
</evidence>
<keyword evidence="1" id="KW-0472">Membrane</keyword>
<protein>
    <submittedName>
        <fullName evidence="2">Uncharacterized protein</fullName>
    </submittedName>
</protein>
<reference evidence="2" key="1">
    <citation type="submission" date="2023-03" db="EMBL/GenBank/DDBJ databases">
        <title>Massive genome expansion in bonnet fungi (Mycena s.s.) driven by repeated elements and novel gene families across ecological guilds.</title>
        <authorList>
            <consortium name="Lawrence Berkeley National Laboratory"/>
            <person name="Harder C.B."/>
            <person name="Miyauchi S."/>
            <person name="Viragh M."/>
            <person name="Kuo A."/>
            <person name="Thoen E."/>
            <person name="Andreopoulos B."/>
            <person name="Lu D."/>
            <person name="Skrede I."/>
            <person name="Drula E."/>
            <person name="Henrissat B."/>
            <person name="Morin E."/>
            <person name="Kohler A."/>
            <person name="Barry K."/>
            <person name="LaButti K."/>
            <person name="Morin E."/>
            <person name="Salamov A."/>
            <person name="Lipzen A."/>
            <person name="Mereny Z."/>
            <person name="Hegedus B."/>
            <person name="Baldrian P."/>
            <person name="Stursova M."/>
            <person name="Weitz H."/>
            <person name="Taylor A."/>
            <person name="Grigoriev I.V."/>
            <person name="Nagy L.G."/>
            <person name="Martin F."/>
            <person name="Kauserud H."/>
        </authorList>
    </citation>
    <scope>NUCLEOTIDE SEQUENCE</scope>
    <source>
        <strain evidence="2">CBHHK002</strain>
    </source>
</reference>
<dbReference type="Proteomes" id="UP001218218">
    <property type="component" value="Unassembled WGS sequence"/>
</dbReference>
<organism evidence="2 3">
    <name type="scientific">Mycena albidolilacea</name>
    <dbReference type="NCBI Taxonomy" id="1033008"/>
    <lineage>
        <taxon>Eukaryota</taxon>
        <taxon>Fungi</taxon>
        <taxon>Dikarya</taxon>
        <taxon>Basidiomycota</taxon>
        <taxon>Agaricomycotina</taxon>
        <taxon>Agaricomycetes</taxon>
        <taxon>Agaricomycetidae</taxon>
        <taxon>Agaricales</taxon>
        <taxon>Marasmiineae</taxon>
        <taxon>Mycenaceae</taxon>
        <taxon>Mycena</taxon>
    </lineage>
</organism>
<dbReference type="EMBL" id="JARIHO010000006">
    <property type="protein sequence ID" value="KAJ7359549.1"/>
    <property type="molecule type" value="Genomic_DNA"/>
</dbReference>
<evidence type="ECO:0000313" key="3">
    <source>
        <dbReference type="Proteomes" id="UP001218218"/>
    </source>
</evidence>
<keyword evidence="1" id="KW-1133">Transmembrane helix</keyword>
<evidence type="ECO:0000313" key="2">
    <source>
        <dbReference type="EMBL" id="KAJ7359549.1"/>
    </source>
</evidence>
<keyword evidence="1" id="KW-0812">Transmembrane</keyword>
<proteinExistence type="predicted"/>
<feature type="transmembrane region" description="Helical" evidence="1">
    <location>
        <begin position="59"/>
        <end position="80"/>
    </location>
</feature>
<keyword evidence="3" id="KW-1185">Reference proteome</keyword>
<name>A0AAD7EZ89_9AGAR</name>
<comment type="caution">
    <text evidence="2">The sequence shown here is derived from an EMBL/GenBank/DDBJ whole genome shotgun (WGS) entry which is preliminary data.</text>
</comment>
<dbReference type="AlphaFoldDB" id="A0AAD7EZ89"/>
<accession>A0AAD7EZ89</accession>
<sequence>MARFKFIFTLKIVGDCSRMNHVFLDTISLAGFSYDFGTLSGNKSDITAVFDSVGSKTSFIDAALFLLSLIVPAFVNVATVHHSMLKQLAKTLRTLGDKFLATTGDMSKDKSVIGLLGT</sequence>
<gene>
    <name evidence="2" type="ORF">DFH08DRAFT_952666</name>
</gene>